<evidence type="ECO:0008006" key="3">
    <source>
        <dbReference type="Google" id="ProtNLM"/>
    </source>
</evidence>
<dbReference type="AlphaFoldDB" id="A0A5S4WSZ9"/>
<evidence type="ECO:0000313" key="1">
    <source>
        <dbReference type="EMBL" id="TYL83623.1"/>
    </source>
</evidence>
<proteinExistence type="predicted"/>
<dbReference type="Proteomes" id="UP000324853">
    <property type="component" value="Unassembled WGS sequence"/>
</dbReference>
<organism evidence="1 2">
    <name type="scientific">Bradyrhizobium cytisi</name>
    <dbReference type="NCBI Taxonomy" id="515489"/>
    <lineage>
        <taxon>Bacteria</taxon>
        <taxon>Pseudomonadati</taxon>
        <taxon>Pseudomonadota</taxon>
        <taxon>Alphaproteobacteria</taxon>
        <taxon>Hyphomicrobiales</taxon>
        <taxon>Nitrobacteraceae</taxon>
        <taxon>Bradyrhizobium</taxon>
    </lineage>
</organism>
<keyword evidence="2" id="KW-1185">Reference proteome</keyword>
<protein>
    <recommendedName>
        <fullName evidence="3">RiboL-PSP-HEPN domain-containing protein</fullName>
    </recommendedName>
</protein>
<accession>A0A5S4WSZ9</accession>
<dbReference type="EMBL" id="VSSR01000027">
    <property type="protein sequence ID" value="TYL83623.1"/>
    <property type="molecule type" value="Genomic_DNA"/>
</dbReference>
<name>A0A5S4WSZ9_9BRAD</name>
<evidence type="ECO:0000313" key="2">
    <source>
        <dbReference type="Proteomes" id="UP000324853"/>
    </source>
</evidence>
<reference evidence="1 2" key="1">
    <citation type="submission" date="2019-08" db="EMBL/GenBank/DDBJ databases">
        <title>Bradyrhizobium hipponensis sp. nov., a rhizobium isolated from a Lupinus angustifolius root nodule in Tunisia.</title>
        <authorList>
            <person name="Off K."/>
            <person name="Rejili M."/>
            <person name="Mars M."/>
            <person name="Brachmann A."/>
            <person name="Marin M."/>
        </authorList>
    </citation>
    <scope>NUCLEOTIDE SEQUENCE [LARGE SCALE GENOMIC DNA]</scope>
    <source>
        <strain evidence="1 2">CTAW11</strain>
    </source>
</reference>
<comment type="caution">
    <text evidence="1">The sequence shown here is derived from an EMBL/GenBank/DDBJ whole genome shotgun (WGS) entry which is preliminary data.</text>
</comment>
<dbReference type="RefSeq" id="WP_148752308.1">
    <property type="nucleotide sequence ID" value="NZ_VSSR01000027.1"/>
</dbReference>
<gene>
    <name evidence="1" type="ORF">FXB38_18175</name>
</gene>
<sequence length="192" mass="21794">MSKRSVKASRERTIHTHAELWHASNVVLKSGEEIAKGSAWQFLASAIFTAFAFEAYLNHVGPQVYERWADVDRLSPIAKLDLICHFLKVKQGSEISTIKELFNFRNKIAHGRTQTIRDEKVIRPEDVDPHFSDIPRDGWENLIKDKKFAVRVRKHVEILANRISMAIGDQRGPFAYGLSTGMASLIDDLHTG</sequence>
<dbReference type="OrthoDB" id="8911666at2"/>